<comment type="caution">
    <text evidence="2">The sequence shown here is derived from an EMBL/GenBank/DDBJ whole genome shotgun (WGS) entry which is preliminary data.</text>
</comment>
<organism evidence="2 3">
    <name type="scientific">Corynebacterium lemuris</name>
    <dbReference type="NCBI Taxonomy" id="1859292"/>
    <lineage>
        <taxon>Bacteria</taxon>
        <taxon>Bacillati</taxon>
        <taxon>Actinomycetota</taxon>
        <taxon>Actinomycetes</taxon>
        <taxon>Mycobacteriales</taxon>
        <taxon>Corynebacteriaceae</taxon>
        <taxon>Corynebacterium</taxon>
    </lineage>
</organism>
<evidence type="ECO:0000259" key="1">
    <source>
        <dbReference type="Pfam" id="PF00903"/>
    </source>
</evidence>
<dbReference type="Pfam" id="PF00903">
    <property type="entry name" value="Glyoxalase"/>
    <property type="match status" value="1"/>
</dbReference>
<accession>A0ABT2FWT0</accession>
<dbReference type="InterPro" id="IPR004360">
    <property type="entry name" value="Glyas_Fos-R_dOase_dom"/>
</dbReference>
<proteinExistence type="predicted"/>
<dbReference type="SUPFAM" id="SSF54593">
    <property type="entry name" value="Glyoxalase/Bleomycin resistance protein/Dihydroxybiphenyl dioxygenase"/>
    <property type="match status" value="1"/>
</dbReference>
<feature type="domain" description="Glyoxalase/fosfomycin resistance/dioxygenase" evidence="1">
    <location>
        <begin position="13"/>
        <end position="134"/>
    </location>
</feature>
<dbReference type="Proteomes" id="UP001205965">
    <property type="component" value="Unassembled WGS sequence"/>
</dbReference>
<dbReference type="InterPro" id="IPR028973">
    <property type="entry name" value="PhnB-like"/>
</dbReference>
<dbReference type="EMBL" id="JANWTC010000005">
    <property type="protein sequence ID" value="MCS5479700.1"/>
    <property type="molecule type" value="Genomic_DNA"/>
</dbReference>
<dbReference type="PANTHER" id="PTHR33990:SF1">
    <property type="entry name" value="PROTEIN YJDN"/>
    <property type="match status" value="1"/>
</dbReference>
<dbReference type="PANTHER" id="PTHR33990">
    <property type="entry name" value="PROTEIN YJDN-RELATED"/>
    <property type="match status" value="1"/>
</dbReference>
<name>A0ABT2FWT0_9CORY</name>
<keyword evidence="3" id="KW-1185">Reference proteome</keyword>
<dbReference type="Gene3D" id="3.10.180.10">
    <property type="entry name" value="2,3-Dihydroxybiphenyl 1,2-Dioxygenase, domain 1"/>
    <property type="match status" value="1"/>
</dbReference>
<evidence type="ECO:0000313" key="2">
    <source>
        <dbReference type="EMBL" id="MCS5479700.1"/>
    </source>
</evidence>
<reference evidence="2 3" key="1">
    <citation type="submission" date="2022-08" db="EMBL/GenBank/DDBJ databases">
        <title>YIM 101645 draft genome.</title>
        <authorList>
            <person name="Chen X."/>
        </authorList>
    </citation>
    <scope>NUCLEOTIDE SEQUENCE [LARGE SCALE GENOMIC DNA]</scope>
    <source>
        <strain evidence="2 3">YIM 101645</strain>
    </source>
</reference>
<dbReference type="CDD" id="cd06588">
    <property type="entry name" value="PhnB_like"/>
    <property type="match status" value="1"/>
</dbReference>
<dbReference type="RefSeq" id="WP_259427767.1">
    <property type="nucleotide sequence ID" value="NZ_JANWTC010000005.1"/>
</dbReference>
<gene>
    <name evidence="2" type="ORF">NYP18_08515</name>
</gene>
<protein>
    <submittedName>
        <fullName evidence="2">VOC family protein</fullName>
    </submittedName>
</protein>
<dbReference type="InterPro" id="IPR029068">
    <property type="entry name" value="Glyas_Bleomycin-R_OHBP_Dase"/>
</dbReference>
<evidence type="ECO:0000313" key="3">
    <source>
        <dbReference type="Proteomes" id="UP001205965"/>
    </source>
</evidence>
<sequence length="139" mass="15143">MTMQFSPNISFPGNATEALRFYHEVFGGELDIMTYDDMPDMELPFEPPAGAVAHATLSSGTVYLAGGDAMGPDAPDLTSDVYSFLLQFDKVAEARDYIVRLTAGGGKVTMAFEKAPWGDYYGQVTDQFGVVWMFNAADD</sequence>